<feature type="region of interest" description="Disordered" evidence="4">
    <location>
        <begin position="173"/>
        <end position="197"/>
    </location>
</feature>
<name>A0A0F9KBC6_9ZZZZ</name>
<proteinExistence type="predicted"/>
<accession>A0A0F9KBC6</accession>
<dbReference type="AlphaFoldDB" id="A0A0F9KBC6"/>
<keyword evidence="2" id="KW-0645">Protease</keyword>
<dbReference type="InterPro" id="IPR054613">
    <property type="entry name" value="Peptidase_S78_dom"/>
</dbReference>
<dbReference type="Pfam" id="PF04586">
    <property type="entry name" value="Peptidase_S78"/>
    <property type="match status" value="1"/>
</dbReference>
<evidence type="ECO:0000256" key="3">
    <source>
        <dbReference type="ARBA" id="ARBA00022801"/>
    </source>
</evidence>
<evidence type="ECO:0000256" key="2">
    <source>
        <dbReference type="ARBA" id="ARBA00022670"/>
    </source>
</evidence>
<comment type="caution">
    <text evidence="6">The sequence shown here is derived from an EMBL/GenBank/DDBJ whole genome shotgun (WGS) entry which is preliminary data.</text>
</comment>
<sequence>MAKKLLYKSVVIKGFEELEKKQNAQVEQADVSVLASTEDTDRDMEVIKQDGIDLTHFLKNPVILFAHNYSAPPIGKAISAKVTDAGLQVDIKFASKKANPLGPQIRQLMKEGILKAVSIGFIPKERDENDPKIISKSEMLELSVVPVPANPHALALAVSKGFSKDLFRELKKKKVEKGGHKPDKPKKPKKTPKQETTEVQTLILNKEEFPTRADAVKWARDHDFRSDKVDETEESWRLRQFAPGRCQDGSFRTIELTDGVQSVICRPKKGKDGKEVCESGDVNKTISAVSEKLAKEPNGKKNPPGRGERSGNGLDVIVELPRAVVVDLRKETLKAYKQNELVLTMTKSILHKMYEKENSKDNQIHQK</sequence>
<gene>
    <name evidence="6" type="ORF">LCGC14_1349820</name>
</gene>
<reference evidence="6" key="1">
    <citation type="journal article" date="2015" name="Nature">
        <title>Complex archaea that bridge the gap between prokaryotes and eukaryotes.</title>
        <authorList>
            <person name="Spang A."/>
            <person name="Saw J.H."/>
            <person name="Jorgensen S.L."/>
            <person name="Zaremba-Niedzwiedzka K."/>
            <person name="Martijn J."/>
            <person name="Lind A.E."/>
            <person name="van Eijk R."/>
            <person name="Schleper C."/>
            <person name="Guy L."/>
            <person name="Ettema T.J."/>
        </authorList>
    </citation>
    <scope>NUCLEOTIDE SEQUENCE</scope>
</reference>
<keyword evidence="3" id="KW-0378">Hydrolase</keyword>
<protein>
    <recommendedName>
        <fullName evidence="5">Prohead serine protease domain-containing protein</fullName>
    </recommendedName>
</protein>
<dbReference type="EMBL" id="LAZR01008333">
    <property type="protein sequence ID" value="KKM79449.1"/>
    <property type="molecule type" value="Genomic_DNA"/>
</dbReference>
<keyword evidence="1" id="KW-1188">Viral release from host cell</keyword>
<dbReference type="GO" id="GO:0006508">
    <property type="term" value="P:proteolysis"/>
    <property type="evidence" value="ECO:0007669"/>
    <property type="project" value="UniProtKB-KW"/>
</dbReference>
<evidence type="ECO:0000256" key="4">
    <source>
        <dbReference type="SAM" id="MobiDB-lite"/>
    </source>
</evidence>
<evidence type="ECO:0000259" key="5">
    <source>
        <dbReference type="Pfam" id="PF04586"/>
    </source>
</evidence>
<organism evidence="6">
    <name type="scientific">marine sediment metagenome</name>
    <dbReference type="NCBI Taxonomy" id="412755"/>
    <lineage>
        <taxon>unclassified sequences</taxon>
        <taxon>metagenomes</taxon>
        <taxon>ecological metagenomes</taxon>
    </lineage>
</organism>
<feature type="domain" description="Prohead serine protease" evidence="5">
    <location>
        <begin position="45"/>
        <end position="155"/>
    </location>
</feature>
<evidence type="ECO:0000256" key="1">
    <source>
        <dbReference type="ARBA" id="ARBA00022612"/>
    </source>
</evidence>
<evidence type="ECO:0000313" key="6">
    <source>
        <dbReference type="EMBL" id="KKM79449.1"/>
    </source>
</evidence>
<feature type="region of interest" description="Disordered" evidence="4">
    <location>
        <begin position="293"/>
        <end position="313"/>
    </location>
</feature>
<dbReference type="GO" id="GO:0008233">
    <property type="term" value="F:peptidase activity"/>
    <property type="evidence" value="ECO:0007669"/>
    <property type="project" value="UniProtKB-KW"/>
</dbReference>